<keyword evidence="4" id="KW-1185">Reference proteome</keyword>
<keyword evidence="1" id="KW-0472">Membrane</keyword>
<dbReference type="Gene3D" id="1.10.260.40">
    <property type="entry name" value="lambda repressor-like DNA-binding domains"/>
    <property type="match status" value="1"/>
</dbReference>
<sequence length="283" mass="32246">MKKQQRTLMFRERLLSRMMELGMSRSELARQCLVDRSTIAQLLNTDDVRLPNAHLAAECASALQVSTDWLLGLTERSETSAGLLSTACEIADAERTPSDDKILEWHREASGYKIRHVPATFPDLLKTEAVLSFEYAQFLDKTPEQASSAMHETLQWLRAPGSDYEICISTHMVESLINGVGYWQGLPLAARKEQIEHLIKSCRELYPSLRVYLCDNKKVYSSPISVFGHFLAVVYIGRYYMVFRERKQIQALTQHFDYLIREADTGARTAANVIEEMAEGLFD</sequence>
<dbReference type="OrthoDB" id="8895516at2"/>
<dbReference type="InterPro" id="IPR001387">
    <property type="entry name" value="Cro/C1-type_HTH"/>
</dbReference>
<keyword evidence="1" id="KW-1133">Transmembrane helix</keyword>
<gene>
    <name evidence="3" type="ORF">DKW60_08810</name>
</gene>
<feature type="domain" description="HTH cro/C1-type" evidence="2">
    <location>
        <begin position="14"/>
        <end position="70"/>
    </location>
</feature>
<dbReference type="GO" id="GO:0003677">
    <property type="term" value="F:DNA binding"/>
    <property type="evidence" value="ECO:0007669"/>
    <property type="project" value="InterPro"/>
</dbReference>
<protein>
    <submittedName>
        <fullName evidence="3">Transcriptional regulator</fullName>
    </submittedName>
</protein>
<reference evidence="3 4" key="1">
    <citation type="submission" date="2018-05" db="EMBL/GenBank/DDBJ databases">
        <title>Leucothrix arctica sp. nov., isolated from Arctic seawater.</title>
        <authorList>
            <person name="Choi A."/>
            <person name="Baek K."/>
        </authorList>
    </citation>
    <scope>NUCLEOTIDE SEQUENCE [LARGE SCALE GENOMIC DNA]</scope>
    <source>
        <strain evidence="3 4">JCM 18388</strain>
    </source>
</reference>
<dbReference type="EMBL" id="QGKM01000019">
    <property type="protein sequence ID" value="PWQ98031.1"/>
    <property type="molecule type" value="Genomic_DNA"/>
</dbReference>
<dbReference type="SUPFAM" id="SSF47413">
    <property type="entry name" value="lambda repressor-like DNA-binding domains"/>
    <property type="match status" value="1"/>
</dbReference>
<dbReference type="Pfam" id="PF01381">
    <property type="entry name" value="HTH_3"/>
    <property type="match status" value="1"/>
</dbReference>
<comment type="caution">
    <text evidence="3">The sequence shown here is derived from an EMBL/GenBank/DDBJ whole genome shotgun (WGS) entry which is preliminary data.</text>
</comment>
<keyword evidence="1" id="KW-0812">Transmembrane</keyword>
<accession>A0A317CIM3</accession>
<evidence type="ECO:0000313" key="3">
    <source>
        <dbReference type="EMBL" id="PWQ98031.1"/>
    </source>
</evidence>
<evidence type="ECO:0000313" key="4">
    <source>
        <dbReference type="Proteomes" id="UP000245539"/>
    </source>
</evidence>
<dbReference type="RefSeq" id="WP_109837290.1">
    <property type="nucleotide sequence ID" value="NZ_QGKM01000019.1"/>
</dbReference>
<dbReference type="PROSITE" id="PS50943">
    <property type="entry name" value="HTH_CROC1"/>
    <property type="match status" value="1"/>
</dbReference>
<dbReference type="SMART" id="SM00530">
    <property type="entry name" value="HTH_XRE"/>
    <property type="match status" value="1"/>
</dbReference>
<dbReference type="Proteomes" id="UP000245539">
    <property type="component" value="Unassembled WGS sequence"/>
</dbReference>
<feature type="transmembrane region" description="Helical" evidence="1">
    <location>
        <begin position="220"/>
        <end position="240"/>
    </location>
</feature>
<dbReference type="InterPro" id="IPR010982">
    <property type="entry name" value="Lambda_DNA-bd_dom_sf"/>
</dbReference>
<organism evidence="3 4">
    <name type="scientific">Leucothrix pacifica</name>
    <dbReference type="NCBI Taxonomy" id="1247513"/>
    <lineage>
        <taxon>Bacteria</taxon>
        <taxon>Pseudomonadati</taxon>
        <taxon>Pseudomonadota</taxon>
        <taxon>Gammaproteobacteria</taxon>
        <taxon>Thiotrichales</taxon>
        <taxon>Thiotrichaceae</taxon>
        <taxon>Leucothrix</taxon>
    </lineage>
</organism>
<evidence type="ECO:0000256" key="1">
    <source>
        <dbReference type="SAM" id="Phobius"/>
    </source>
</evidence>
<evidence type="ECO:0000259" key="2">
    <source>
        <dbReference type="PROSITE" id="PS50943"/>
    </source>
</evidence>
<name>A0A317CIM3_9GAMM</name>
<dbReference type="AlphaFoldDB" id="A0A317CIM3"/>
<dbReference type="CDD" id="cd00093">
    <property type="entry name" value="HTH_XRE"/>
    <property type="match status" value="1"/>
</dbReference>
<proteinExistence type="predicted"/>